<dbReference type="Proteomes" id="UP000305067">
    <property type="component" value="Unassembled WGS sequence"/>
</dbReference>
<protein>
    <submittedName>
        <fullName evidence="12">Glycoside hydrolase</fullName>
    </submittedName>
</protein>
<dbReference type="GO" id="GO:0006032">
    <property type="term" value="P:chitin catabolic process"/>
    <property type="evidence" value="ECO:0007669"/>
    <property type="project" value="UniProtKB-KW"/>
</dbReference>
<dbReference type="OrthoDB" id="73875at2759"/>
<feature type="region of interest" description="Disordered" evidence="9">
    <location>
        <begin position="316"/>
        <end position="339"/>
    </location>
</feature>
<dbReference type="InterPro" id="IPR001223">
    <property type="entry name" value="Glyco_hydro18_cat"/>
</dbReference>
<feature type="chain" id="PRO_5022717789" evidence="10">
    <location>
        <begin position="24"/>
        <end position="460"/>
    </location>
</feature>
<keyword evidence="6" id="KW-0624">Polysaccharide degradation</keyword>
<evidence type="ECO:0000259" key="11">
    <source>
        <dbReference type="PROSITE" id="PS51910"/>
    </source>
</evidence>
<evidence type="ECO:0000256" key="2">
    <source>
        <dbReference type="ARBA" id="ARBA00022801"/>
    </source>
</evidence>
<evidence type="ECO:0000256" key="8">
    <source>
        <dbReference type="RuleBase" id="RU004453"/>
    </source>
</evidence>
<evidence type="ECO:0000313" key="12">
    <source>
        <dbReference type="EMBL" id="TFL00848.1"/>
    </source>
</evidence>
<keyword evidence="3" id="KW-0146">Chitin degradation</keyword>
<dbReference type="Gene3D" id="3.20.20.80">
    <property type="entry name" value="Glycosidases"/>
    <property type="match status" value="1"/>
</dbReference>
<evidence type="ECO:0000256" key="9">
    <source>
        <dbReference type="SAM" id="MobiDB-lite"/>
    </source>
</evidence>
<keyword evidence="10" id="KW-0732">Signal</keyword>
<keyword evidence="4" id="KW-0119">Carbohydrate metabolism</keyword>
<dbReference type="Gene3D" id="3.10.50.10">
    <property type="match status" value="1"/>
</dbReference>
<dbReference type="InterPro" id="IPR001579">
    <property type="entry name" value="Glyco_hydro_18_chit_AS"/>
</dbReference>
<keyword evidence="13" id="KW-1185">Reference proteome</keyword>
<feature type="region of interest" description="Disordered" evidence="9">
    <location>
        <begin position="31"/>
        <end position="51"/>
    </location>
</feature>
<sequence length="460" mass="49426">MVNMVHLPLILLQIVSVIQLASATSYCTLKRPESSSNSVTGSDGVPRDGGALRPNEVLATAWYPGWLGDRFPVANLPWSKYSALTYAFGVTTPDVNVISLEESNESLLPQFVAMAHENNVMAFLSIGGWSGSIYFSTAVATPENRTAFVQTILGLVSKYDLDGIDFDWEYPNRQGLECNTISPADSANFLLFLQELRFTTQGTNLFFTAAAGIAPFMGPDGAPMADVSEFAKVLNWVAIMAYDIHGSWSPSAGPNAPLNDTCAPSPQGSAISAVLAWTAAGFPSSQLLLGVAAYGHSFHVDPTALSDALGATGGGEWSHPPFDKSRQPLGDSLDSTSTVGSADQCGVPGTGLPSGVWNFRGLVEKGYLDADGEPRGDAGIRYMWDECSQTPFIYDEITKAVISYDDARSFAAKGNFIKDEGIRGFAMWHAVGDYEDMLVDSIIEAMDVCVEETYNDDDEY</sequence>
<dbReference type="EMBL" id="ML178827">
    <property type="protein sequence ID" value="TFL00848.1"/>
    <property type="molecule type" value="Genomic_DNA"/>
</dbReference>
<dbReference type="InterPro" id="IPR029070">
    <property type="entry name" value="Chitinase_insertion_sf"/>
</dbReference>
<organism evidence="12 13">
    <name type="scientific">Pterulicium gracile</name>
    <dbReference type="NCBI Taxonomy" id="1884261"/>
    <lineage>
        <taxon>Eukaryota</taxon>
        <taxon>Fungi</taxon>
        <taxon>Dikarya</taxon>
        <taxon>Basidiomycota</taxon>
        <taxon>Agaricomycotina</taxon>
        <taxon>Agaricomycetes</taxon>
        <taxon>Agaricomycetidae</taxon>
        <taxon>Agaricales</taxon>
        <taxon>Pleurotineae</taxon>
        <taxon>Pterulaceae</taxon>
        <taxon>Pterulicium</taxon>
    </lineage>
</organism>
<name>A0A5C3QHV1_9AGAR</name>
<dbReference type="STRING" id="1884261.A0A5C3QHV1"/>
<dbReference type="InterPro" id="IPR011583">
    <property type="entry name" value="Chitinase_II/V-like_cat"/>
</dbReference>
<dbReference type="GO" id="GO:0000272">
    <property type="term" value="P:polysaccharide catabolic process"/>
    <property type="evidence" value="ECO:0007669"/>
    <property type="project" value="UniProtKB-KW"/>
</dbReference>
<proteinExistence type="inferred from homology"/>
<dbReference type="AlphaFoldDB" id="A0A5C3QHV1"/>
<evidence type="ECO:0000256" key="3">
    <source>
        <dbReference type="ARBA" id="ARBA00023024"/>
    </source>
</evidence>
<dbReference type="GO" id="GO:0005576">
    <property type="term" value="C:extracellular region"/>
    <property type="evidence" value="ECO:0007669"/>
    <property type="project" value="TreeGrafter"/>
</dbReference>
<evidence type="ECO:0000256" key="1">
    <source>
        <dbReference type="ARBA" id="ARBA00000822"/>
    </source>
</evidence>
<dbReference type="SUPFAM" id="SSF54556">
    <property type="entry name" value="Chitinase insertion domain"/>
    <property type="match status" value="1"/>
</dbReference>
<dbReference type="SMART" id="SM00636">
    <property type="entry name" value="Glyco_18"/>
    <property type="match status" value="1"/>
</dbReference>
<dbReference type="InterPro" id="IPR050314">
    <property type="entry name" value="Glycosyl_Hydrlase_18"/>
</dbReference>
<dbReference type="SUPFAM" id="SSF51445">
    <property type="entry name" value="(Trans)glycosidases"/>
    <property type="match status" value="1"/>
</dbReference>
<evidence type="ECO:0000313" key="13">
    <source>
        <dbReference type="Proteomes" id="UP000305067"/>
    </source>
</evidence>
<comment type="catalytic activity">
    <reaction evidence="1">
        <text>Random endo-hydrolysis of N-acetyl-beta-D-glucosaminide (1-&gt;4)-beta-linkages in chitin and chitodextrins.</text>
        <dbReference type="EC" id="3.2.1.14"/>
    </reaction>
</comment>
<reference evidence="12 13" key="1">
    <citation type="journal article" date="2019" name="Nat. Ecol. Evol.">
        <title>Megaphylogeny resolves global patterns of mushroom evolution.</title>
        <authorList>
            <person name="Varga T."/>
            <person name="Krizsan K."/>
            <person name="Foldi C."/>
            <person name="Dima B."/>
            <person name="Sanchez-Garcia M."/>
            <person name="Sanchez-Ramirez S."/>
            <person name="Szollosi G.J."/>
            <person name="Szarkandi J.G."/>
            <person name="Papp V."/>
            <person name="Albert L."/>
            <person name="Andreopoulos W."/>
            <person name="Angelini C."/>
            <person name="Antonin V."/>
            <person name="Barry K.W."/>
            <person name="Bougher N.L."/>
            <person name="Buchanan P."/>
            <person name="Buyck B."/>
            <person name="Bense V."/>
            <person name="Catcheside P."/>
            <person name="Chovatia M."/>
            <person name="Cooper J."/>
            <person name="Damon W."/>
            <person name="Desjardin D."/>
            <person name="Finy P."/>
            <person name="Geml J."/>
            <person name="Haridas S."/>
            <person name="Hughes K."/>
            <person name="Justo A."/>
            <person name="Karasinski D."/>
            <person name="Kautmanova I."/>
            <person name="Kiss B."/>
            <person name="Kocsube S."/>
            <person name="Kotiranta H."/>
            <person name="LaButti K.M."/>
            <person name="Lechner B.E."/>
            <person name="Liimatainen K."/>
            <person name="Lipzen A."/>
            <person name="Lukacs Z."/>
            <person name="Mihaltcheva S."/>
            <person name="Morgado L.N."/>
            <person name="Niskanen T."/>
            <person name="Noordeloos M.E."/>
            <person name="Ohm R.A."/>
            <person name="Ortiz-Santana B."/>
            <person name="Ovrebo C."/>
            <person name="Racz N."/>
            <person name="Riley R."/>
            <person name="Savchenko A."/>
            <person name="Shiryaev A."/>
            <person name="Soop K."/>
            <person name="Spirin V."/>
            <person name="Szebenyi C."/>
            <person name="Tomsovsky M."/>
            <person name="Tulloss R.E."/>
            <person name="Uehling J."/>
            <person name="Grigoriev I.V."/>
            <person name="Vagvolgyi C."/>
            <person name="Papp T."/>
            <person name="Martin F.M."/>
            <person name="Miettinen O."/>
            <person name="Hibbett D.S."/>
            <person name="Nagy L.G."/>
        </authorList>
    </citation>
    <scope>NUCLEOTIDE SEQUENCE [LARGE SCALE GENOMIC DNA]</scope>
    <source>
        <strain evidence="12 13">CBS 309.79</strain>
    </source>
</reference>
<evidence type="ECO:0000256" key="6">
    <source>
        <dbReference type="ARBA" id="ARBA00023326"/>
    </source>
</evidence>
<dbReference type="GO" id="GO:0008843">
    <property type="term" value="F:endochitinase activity"/>
    <property type="evidence" value="ECO:0007669"/>
    <property type="project" value="UniProtKB-EC"/>
</dbReference>
<evidence type="ECO:0000256" key="10">
    <source>
        <dbReference type="SAM" id="SignalP"/>
    </source>
</evidence>
<dbReference type="InterPro" id="IPR017853">
    <property type="entry name" value="GH"/>
</dbReference>
<dbReference type="GO" id="GO:0008061">
    <property type="term" value="F:chitin binding"/>
    <property type="evidence" value="ECO:0007669"/>
    <property type="project" value="InterPro"/>
</dbReference>
<dbReference type="PANTHER" id="PTHR11177:SF392">
    <property type="entry name" value="HAP41P"/>
    <property type="match status" value="1"/>
</dbReference>
<keyword evidence="2 7" id="KW-0378">Hydrolase</keyword>
<keyword evidence="5 7" id="KW-0326">Glycosidase</keyword>
<dbReference type="PROSITE" id="PS01095">
    <property type="entry name" value="GH18_1"/>
    <property type="match status" value="1"/>
</dbReference>
<evidence type="ECO:0000256" key="4">
    <source>
        <dbReference type="ARBA" id="ARBA00023277"/>
    </source>
</evidence>
<gene>
    <name evidence="12" type="ORF">BDV98DRAFT_549496</name>
</gene>
<dbReference type="Pfam" id="PF00704">
    <property type="entry name" value="Glyco_hydro_18"/>
    <property type="match status" value="1"/>
</dbReference>
<evidence type="ECO:0000256" key="7">
    <source>
        <dbReference type="RuleBase" id="RU000489"/>
    </source>
</evidence>
<evidence type="ECO:0000256" key="5">
    <source>
        <dbReference type="ARBA" id="ARBA00023295"/>
    </source>
</evidence>
<feature type="domain" description="GH18" evidence="11">
    <location>
        <begin position="57"/>
        <end position="449"/>
    </location>
</feature>
<dbReference type="PROSITE" id="PS51910">
    <property type="entry name" value="GH18_2"/>
    <property type="match status" value="1"/>
</dbReference>
<dbReference type="PANTHER" id="PTHR11177">
    <property type="entry name" value="CHITINASE"/>
    <property type="match status" value="1"/>
</dbReference>
<comment type="similarity">
    <text evidence="8">Belongs to the glycosyl hydrolase 18 family.</text>
</comment>
<feature type="signal peptide" evidence="10">
    <location>
        <begin position="1"/>
        <end position="23"/>
    </location>
</feature>
<accession>A0A5C3QHV1</accession>